<comment type="similarity">
    <text evidence="6">Belongs to the major facilitator superfamily. Phosphate:H(+) symporter (TC 2.A.1.9) family.</text>
</comment>
<feature type="transmembrane region" description="Helical" evidence="8">
    <location>
        <begin position="441"/>
        <end position="463"/>
    </location>
</feature>
<dbReference type="InterPro" id="IPR036259">
    <property type="entry name" value="MFS_trans_sf"/>
</dbReference>
<dbReference type="InterPro" id="IPR003663">
    <property type="entry name" value="Sugar/inositol_transpt"/>
</dbReference>
<dbReference type="GO" id="GO:0016020">
    <property type="term" value="C:membrane"/>
    <property type="evidence" value="ECO:0007669"/>
    <property type="project" value="UniProtKB-SubCell"/>
</dbReference>
<feature type="domain" description="Major facilitator superfamily (MFS) profile" evidence="9">
    <location>
        <begin position="105"/>
        <end position="529"/>
    </location>
</feature>
<dbReference type="PROSITE" id="PS50850">
    <property type="entry name" value="MFS"/>
    <property type="match status" value="1"/>
</dbReference>
<comment type="caution">
    <text evidence="10">The sequence shown here is derived from an EMBL/GenBank/DDBJ whole genome shotgun (WGS) entry which is preliminary data.</text>
</comment>
<dbReference type="SUPFAM" id="SSF103473">
    <property type="entry name" value="MFS general substrate transporter"/>
    <property type="match status" value="1"/>
</dbReference>
<comment type="similarity">
    <text evidence="7">Belongs to the major facilitator superfamily. Sugar transporter (TC 2.A.1.1) family.</text>
</comment>
<dbReference type="PROSITE" id="PS00217">
    <property type="entry name" value="SUGAR_TRANSPORT_2"/>
    <property type="match status" value="1"/>
</dbReference>
<feature type="transmembrane region" description="Helical" evidence="8">
    <location>
        <begin position="378"/>
        <end position="400"/>
    </location>
</feature>
<dbReference type="InterPro" id="IPR020846">
    <property type="entry name" value="MFS_dom"/>
</dbReference>
<dbReference type="InterPro" id="IPR045263">
    <property type="entry name" value="GLUT"/>
</dbReference>
<name>A0ABD2Y573_9GENT</name>
<feature type="transmembrane region" description="Helical" evidence="8">
    <location>
        <begin position="407"/>
        <end position="429"/>
    </location>
</feature>
<evidence type="ECO:0000259" key="9">
    <source>
        <dbReference type="PROSITE" id="PS50850"/>
    </source>
</evidence>
<sequence length="549" mass="59608">MLESTTNSSTLLNCHIYTLLPKPKSKPSRSIHIYNSSIYKRNKNPCFHSLSSSLYKKQLTVSATKKQQQQEQQELLSQLGTENKSVEEKVCDEGTDLGWLSALPHVVIASMSNFLFGYHIGVMNGPIVSIAKELGFEGNSFLEGLVVSIFIGGAFIGSISSGSLVDKLGCRRTFQFDTVPLILGAIISAQAHSLDEILWGRFLVGLGIGVNTVLVPIYISEVAPTKYRGSLGTLSQIGTCLGIIASLVLGIPSETDPHWWRTILYIASIPGFILAIGMQFAVESPRWLCKAGRSDEAIEVIKNLWGPSEVNNAIEDFQSVIRNDGADLDTSWLELLEEPHSRVAVIGGALFLLQQFAGINGVLYFSSLTFVDVGITSSALASLYVGLTYFAGALCASYLLDKQGRKSLLIGSYLGMAASMLLVVSAISLPVEKEFGNTLSVLGTTMYIFFFATGAGPVTGLVIPELTSSRTRGKIMGFSFSVHWVCNFLVGLFFLELVEKFGVGPVYASFGGFSLLAATFAYYFTIETKGRSLEEIEMSLNPNFQGKNK</sequence>
<dbReference type="NCBIfam" id="TIGR00879">
    <property type="entry name" value="SP"/>
    <property type="match status" value="1"/>
</dbReference>
<dbReference type="AlphaFoldDB" id="A0ABD2Y573"/>
<dbReference type="CDD" id="cd17315">
    <property type="entry name" value="MFS_GLUT_like"/>
    <property type="match status" value="1"/>
</dbReference>
<feature type="transmembrane region" description="Helical" evidence="8">
    <location>
        <begin position="231"/>
        <end position="251"/>
    </location>
</feature>
<evidence type="ECO:0000256" key="4">
    <source>
        <dbReference type="ARBA" id="ARBA00022989"/>
    </source>
</evidence>
<dbReference type="PANTHER" id="PTHR23503:SF103">
    <property type="entry name" value="PLASTIDIC GLUCOSE TRANSPORTER 1-RELATED"/>
    <property type="match status" value="1"/>
</dbReference>
<evidence type="ECO:0000313" key="11">
    <source>
        <dbReference type="Proteomes" id="UP001630127"/>
    </source>
</evidence>
<evidence type="ECO:0000256" key="7">
    <source>
        <dbReference type="RuleBase" id="RU003346"/>
    </source>
</evidence>
<gene>
    <name evidence="10" type="ORF">ACH5RR_037113</name>
</gene>
<keyword evidence="5 8" id="KW-0472">Membrane</keyword>
<reference evidence="10 11" key="1">
    <citation type="submission" date="2024-11" db="EMBL/GenBank/DDBJ databases">
        <title>A near-complete genome assembly of Cinchona calisaya.</title>
        <authorList>
            <person name="Lian D.C."/>
            <person name="Zhao X.W."/>
            <person name="Wei L."/>
        </authorList>
    </citation>
    <scope>NUCLEOTIDE SEQUENCE [LARGE SCALE GENOMIC DNA]</scope>
    <source>
        <tissue evidence="10">Nenye</tissue>
    </source>
</reference>
<dbReference type="InterPro" id="IPR005829">
    <property type="entry name" value="Sugar_transporter_CS"/>
</dbReference>
<comment type="subcellular location">
    <subcellularLocation>
        <location evidence="1">Membrane</location>
        <topology evidence="1">Multi-pass membrane protein</topology>
    </subcellularLocation>
</comment>
<organism evidence="10 11">
    <name type="scientific">Cinchona calisaya</name>
    <dbReference type="NCBI Taxonomy" id="153742"/>
    <lineage>
        <taxon>Eukaryota</taxon>
        <taxon>Viridiplantae</taxon>
        <taxon>Streptophyta</taxon>
        <taxon>Embryophyta</taxon>
        <taxon>Tracheophyta</taxon>
        <taxon>Spermatophyta</taxon>
        <taxon>Magnoliopsida</taxon>
        <taxon>eudicotyledons</taxon>
        <taxon>Gunneridae</taxon>
        <taxon>Pentapetalae</taxon>
        <taxon>asterids</taxon>
        <taxon>lamiids</taxon>
        <taxon>Gentianales</taxon>
        <taxon>Rubiaceae</taxon>
        <taxon>Cinchonoideae</taxon>
        <taxon>Cinchoneae</taxon>
        <taxon>Cinchona</taxon>
    </lineage>
</organism>
<feature type="transmembrane region" description="Helical" evidence="8">
    <location>
        <begin position="475"/>
        <end position="494"/>
    </location>
</feature>
<dbReference type="PANTHER" id="PTHR23503">
    <property type="entry name" value="SOLUTE CARRIER FAMILY 2"/>
    <property type="match status" value="1"/>
</dbReference>
<feature type="transmembrane region" description="Helical" evidence="8">
    <location>
        <begin position="198"/>
        <end position="219"/>
    </location>
</feature>
<keyword evidence="4 8" id="KW-1133">Transmembrane helix</keyword>
<dbReference type="Proteomes" id="UP001630127">
    <property type="component" value="Unassembled WGS sequence"/>
</dbReference>
<evidence type="ECO:0000256" key="8">
    <source>
        <dbReference type="SAM" id="Phobius"/>
    </source>
</evidence>
<accession>A0ABD2Y573</accession>
<evidence type="ECO:0000256" key="1">
    <source>
        <dbReference type="ARBA" id="ARBA00004141"/>
    </source>
</evidence>
<dbReference type="Gene3D" id="1.20.1250.20">
    <property type="entry name" value="MFS general substrate transporter like domains"/>
    <property type="match status" value="1"/>
</dbReference>
<evidence type="ECO:0000256" key="6">
    <source>
        <dbReference type="ARBA" id="ARBA00044504"/>
    </source>
</evidence>
<feature type="transmembrane region" description="Helical" evidence="8">
    <location>
        <begin position="263"/>
        <end position="282"/>
    </location>
</feature>
<evidence type="ECO:0000313" key="10">
    <source>
        <dbReference type="EMBL" id="KAL3502664.1"/>
    </source>
</evidence>
<dbReference type="PRINTS" id="PR00171">
    <property type="entry name" value="SUGRTRNSPORT"/>
</dbReference>
<protein>
    <recommendedName>
        <fullName evidence="9">Major facilitator superfamily (MFS) profile domain-containing protein</fullName>
    </recommendedName>
</protein>
<feature type="transmembrane region" description="Helical" evidence="8">
    <location>
        <begin position="141"/>
        <end position="162"/>
    </location>
</feature>
<dbReference type="InterPro" id="IPR005828">
    <property type="entry name" value="MFS_sugar_transport-like"/>
</dbReference>
<evidence type="ECO:0000256" key="5">
    <source>
        <dbReference type="ARBA" id="ARBA00023136"/>
    </source>
</evidence>
<keyword evidence="2 7" id="KW-0813">Transport</keyword>
<evidence type="ECO:0000256" key="3">
    <source>
        <dbReference type="ARBA" id="ARBA00022692"/>
    </source>
</evidence>
<keyword evidence="3 8" id="KW-0812">Transmembrane</keyword>
<proteinExistence type="inferred from homology"/>
<keyword evidence="11" id="KW-1185">Reference proteome</keyword>
<dbReference type="Pfam" id="PF00083">
    <property type="entry name" value="Sugar_tr"/>
    <property type="match status" value="1"/>
</dbReference>
<evidence type="ECO:0000256" key="2">
    <source>
        <dbReference type="ARBA" id="ARBA00022448"/>
    </source>
</evidence>
<feature type="transmembrane region" description="Helical" evidence="8">
    <location>
        <begin position="97"/>
        <end position="121"/>
    </location>
</feature>
<dbReference type="EMBL" id="JBJUIK010000015">
    <property type="protein sequence ID" value="KAL3502664.1"/>
    <property type="molecule type" value="Genomic_DNA"/>
</dbReference>
<feature type="transmembrane region" description="Helical" evidence="8">
    <location>
        <begin position="506"/>
        <end position="524"/>
    </location>
</feature>